<accession>A0ABP3UH46</accession>
<dbReference type="PANTHER" id="PTHR13947:SF37">
    <property type="entry name" value="LD18367P"/>
    <property type="match status" value="1"/>
</dbReference>
<organism evidence="3 4">
    <name type="scientific">Clostridium oceanicum</name>
    <dbReference type="NCBI Taxonomy" id="1543"/>
    <lineage>
        <taxon>Bacteria</taxon>
        <taxon>Bacillati</taxon>
        <taxon>Bacillota</taxon>
        <taxon>Clostridia</taxon>
        <taxon>Eubacteriales</taxon>
        <taxon>Clostridiaceae</taxon>
        <taxon>Clostridium</taxon>
    </lineage>
</organism>
<dbReference type="Proteomes" id="UP001501510">
    <property type="component" value="Unassembled WGS sequence"/>
</dbReference>
<dbReference type="Pfam" id="PF00583">
    <property type="entry name" value="Acetyltransf_1"/>
    <property type="match status" value="1"/>
</dbReference>
<evidence type="ECO:0000313" key="3">
    <source>
        <dbReference type="EMBL" id="GAA0733053.1"/>
    </source>
</evidence>
<evidence type="ECO:0000259" key="2">
    <source>
        <dbReference type="PROSITE" id="PS51186"/>
    </source>
</evidence>
<evidence type="ECO:0000313" key="4">
    <source>
        <dbReference type="Proteomes" id="UP001501510"/>
    </source>
</evidence>
<dbReference type="InterPro" id="IPR000182">
    <property type="entry name" value="GNAT_dom"/>
</dbReference>
<dbReference type="EMBL" id="BAAACG010000001">
    <property type="protein sequence ID" value="GAA0733053.1"/>
    <property type="molecule type" value="Genomic_DNA"/>
</dbReference>
<sequence length="158" mass="18286">MEIYKYSIVEYSHKYKNDYIKLNLKWLKEHNLLEEKDEIIIENVEDEVISKGGKVYILKKEEEVVGTIGLIPNSFGSIEIIKLAVDKNHTGLGLGKKLMKKAISESYKMGFNKIILYTNSILKPAIGLYEKLGFKRVKLDDNSDYEKVDVKMVYDFNV</sequence>
<dbReference type="PANTHER" id="PTHR13947">
    <property type="entry name" value="GNAT FAMILY N-ACETYLTRANSFERASE"/>
    <property type="match status" value="1"/>
</dbReference>
<comment type="caution">
    <text evidence="3">The sequence shown here is derived from an EMBL/GenBank/DDBJ whole genome shotgun (WGS) entry which is preliminary data.</text>
</comment>
<gene>
    <name evidence="3" type="ORF">GCM10008906_03460</name>
</gene>
<proteinExistence type="predicted"/>
<dbReference type="CDD" id="cd04301">
    <property type="entry name" value="NAT_SF"/>
    <property type="match status" value="1"/>
</dbReference>
<protein>
    <recommendedName>
        <fullName evidence="2">N-acetyltransferase domain-containing protein</fullName>
    </recommendedName>
</protein>
<dbReference type="SUPFAM" id="SSF55729">
    <property type="entry name" value="Acyl-CoA N-acyltransferases (Nat)"/>
    <property type="match status" value="1"/>
</dbReference>
<keyword evidence="1" id="KW-0808">Transferase</keyword>
<dbReference type="PROSITE" id="PS51186">
    <property type="entry name" value="GNAT"/>
    <property type="match status" value="1"/>
</dbReference>
<dbReference type="InterPro" id="IPR050769">
    <property type="entry name" value="NAT_camello-type"/>
</dbReference>
<dbReference type="InterPro" id="IPR016181">
    <property type="entry name" value="Acyl_CoA_acyltransferase"/>
</dbReference>
<keyword evidence="4" id="KW-1185">Reference proteome</keyword>
<dbReference type="RefSeq" id="WP_343758214.1">
    <property type="nucleotide sequence ID" value="NZ_BAAACG010000001.1"/>
</dbReference>
<dbReference type="Gene3D" id="3.40.630.30">
    <property type="match status" value="1"/>
</dbReference>
<name>A0ABP3UH46_9CLOT</name>
<feature type="domain" description="N-acetyltransferase" evidence="2">
    <location>
        <begin position="6"/>
        <end position="157"/>
    </location>
</feature>
<evidence type="ECO:0000256" key="1">
    <source>
        <dbReference type="ARBA" id="ARBA00022679"/>
    </source>
</evidence>
<reference evidence="4" key="1">
    <citation type="journal article" date="2019" name="Int. J. Syst. Evol. Microbiol.">
        <title>The Global Catalogue of Microorganisms (GCM) 10K type strain sequencing project: providing services to taxonomists for standard genome sequencing and annotation.</title>
        <authorList>
            <consortium name="The Broad Institute Genomics Platform"/>
            <consortium name="The Broad Institute Genome Sequencing Center for Infectious Disease"/>
            <person name="Wu L."/>
            <person name="Ma J."/>
        </authorList>
    </citation>
    <scope>NUCLEOTIDE SEQUENCE [LARGE SCALE GENOMIC DNA]</scope>
    <source>
        <strain evidence="4">JCM 1407</strain>
    </source>
</reference>